<dbReference type="InterPro" id="IPR010488">
    <property type="entry name" value="Zeta_toxin_domain"/>
</dbReference>
<evidence type="ECO:0000256" key="1">
    <source>
        <dbReference type="ARBA" id="ARBA00022741"/>
    </source>
</evidence>
<dbReference type="Gene3D" id="3.40.50.300">
    <property type="entry name" value="P-loop containing nucleotide triphosphate hydrolases"/>
    <property type="match status" value="1"/>
</dbReference>
<keyword evidence="1" id="KW-0547">Nucleotide-binding</keyword>
<dbReference type="GO" id="GO:0005524">
    <property type="term" value="F:ATP binding"/>
    <property type="evidence" value="ECO:0007669"/>
    <property type="project" value="UniProtKB-KW"/>
</dbReference>
<dbReference type="GO" id="GO:0016301">
    <property type="term" value="F:kinase activity"/>
    <property type="evidence" value="ECO:0007669"/>
    <property type="project" value="InterPro"/>
</dbReference>
<feature type="region of interest" description="Disordered" evidence="3">
    <location>
        <begin position="531"/>
        <end position="556"/>
    </location>
</feature>
<dbReference type="STRING" id="43335.A0A4U5NK78"/>
<name>A0A4U5NK78_POPAL</name>
<dbReference type="InterPro" id="IPR027417">
    <property type="entry name" value="P-loop_NTPase"/>
</dbReference>
<dbReference type="AlphaFoldDB" id="A0A4U5NK78"/>
<evidence type="ECO:0000256" key="2">
    <source>
        <dbReference type="ARBA" id="ARBA00022840"/>
    </source>
</evidence>
<dbReference type="PROSITE" id="PS51257">
    <property type="entry name" value="PROKAR_LIPOPROTEIN"/>
    <property type="match status" value="1"/>
</dbReference>
<accession>A0A4U5NK78</accession>
<feature type="transmembrane region" description="Helical" evidence="4">
    <location>
        <begin position="59"/>
        <end position="76"/>
    </location>
</feature>
<keyword evidence="4" id="KW-1133">Transmembrane helix</keyword>
<gene>
    <name evidence="6" type="ORF">D5086_0000265290</name>
</gene>
<evidence type="ECO:0000256" key="4">
    <source>
        <dbReference type="SAM" id="Phobius"/>
    </source>
</evidence>
<evidence type="ECO:0000256" key="3">
    <source>
        <dbReference type="SAM" id="MobiDB-lite"/>
    </source>
</evidence>
<evidence type="ECO:0000313" key="6">
    <source>
        <dbReference type="EMBL" id="TKR83758.1"/>
    </source>
</evidence>
<dbReference type="InterPro" id="IPR044802">
    <property type="entry name" value="NADKc-like"/>
</dbReference>
<feature type="transmembrane region" description="Helical" evidence="4">
    <location>
        <begin position="20"/>
        <end position="39"/>
    </location>
</feature>
<evidence type="ECO:0000259" key="5">
    <source>
        <dbReference type="Pfam" id="PF06414"/>
    </source>
</evidence>
<sequence>MLIKAKREGMKMKVEHFSSYSSVVHLLLSCYSCILFLHVCMLELGDKANYSFPVFPTPSFSFFFFHLSTVHVNNGDMEVQKKKKLRSSANWKKKKKLRAFAKPPPSFNKMQSNNNNGHANLTGVLAASLVGFIGAAAAWTHDYWRKSRAKRDQHIIPRLVRTESGRLDLERFSDYVARQMGFADADECPRLCKLAYDYLKRSEGCENNIYDFFADIPELQSSLYVKLMGEFEKCILTYFAFHWSRASLFISQVMDVESVRKPKFKGFDNNDLKQSFERATEDLKATRAFSTLVEELKAIGQGESHCTEVMLPGTLSERSPVLLLMGGGMGAGRSTVTKDILKEPFWSGAKAKAVVVDADAFKESDVIYQSSTDAESSLLVTALNEGRDVIMDGTLSWELFVEQTIAMARNVHTCRYRMGPGYQVAEDGTVDENYWEKVAQEEEGQRLNNEKGEVTGRKPYRIELVGVVCDPYLAVVRGIRRAITTRGEVRVHSRLKSHKRFASAFERYCQLVDKARLYCTNSVGAPPRGLSKSIDINKTHHPSVSSKKTVSRGLDKKGTSNTLHYVRKLAPPSIPRSSELAAVILVLACRFPYWHRFKRQGGTAFFLYTDFLIGTKCMQQIAWKYGDNMLLVDPEGYKCLTNASNLRAEAESIYELYTDPSPIFQPGSFWKDIVMDPSRPAVQSELKTIILIIEKVMNMFPDR</sequence>
<keyword evidence="2" id="KW-0067">ATP-binding</keyword>
<proteinExistence type="predicted"/>
<dbReference type="SUPFAM" id="SSF52540">
    <property type="entry name" value="P-loop containing nucleoside triphosphate hydrolases"/>
    <property type="match status" value="1"/>
</dbReference>
<dbReference type="PANTHER" id="PTHR31153">
    <property type="entry name" value="CALMODULIN CALCIUM-DEPENDENT NAD KINASE"/>
    <property type="match status" value="1"/>
</dbReference>
<dbReference type="Pfam" id="PF06414">
    <property type="entry name" value="Zeta_toxin"/>
    <property type="match status" value="1"/>
</dbReference>
<keyword evidence="4" id="KW-0472">Membrane</keyword>
<reference evidence="6" key="1">
    <citation type="submission" date="2018-10" db="EMBL/GenBank/DDBJ databases">
        <title>Population genomic analysis revealed the cold adaptation of white poplar.</title>
        <authorList>
            <person name="Liu Y.-J."/>
        </authorList>
    </citation>
    <scope>NUCLEOTIDE SEQUENCE [LARGE SCALE GENOMIC DNA]</scope>
    <source>
        <strain evidence="6">PAL-ZL1</strain>
    </source>
</reference>
<comment type="caution">
    <text evidence="6">The sequence shown here is derived from an EMBL/GenBank/DDBJ whole genome shotgun (WGS) entry which is preliminary data.</text>
</comment>
<organism evidence="6">
    <name type="scientific">Populus alba</name>
    <name type="common">White poplar</name>
    <dbReference type="NCBI Taxonomy" id="43335"/>
    <lineage>
        <taxon>Eukaryota</taxon>
        <taxon>Viridiplantae</taxon>
        <taxon>Streptophyta</taxon>
        <taxon>Embryophyta</taxon>
        <taxon>Tracheophyta</taxon>
        <taxon>Spermatophyta</taxon>
        <taxon>Magnoliopsida</taxon>
        <taxon>eudicotyledons</taxon>
        <taxon>Gunneridae</taxon>
        <taxon>Pentapetalae</taxon>
        <taxon>rosids</taxon>
        <taxon>fabids</taxon>
        <taxon>Malpighiales</taxon>
        <taxon>Salicaceae</taxon>
        <taxon>Saliceae</taxon>
        <taxon>Populus</taxon>
    </lineage>
</organism>
<keyword evidence="4" id="KW-0812">Transmembrane</keyword>
<dbReference type="PANTHER" id="PTHR31153:SF1">
    <property type="entry name" value="CALMODULIN CALCIUM-DEPENDENT NAD KINASE"/>
    <property type="match status" value="1"/>
</dbReference>
<feature type="transmembrane region" description="Helical" evidence="4">
    <location>
        <begin position="119"/>
        <end position="139"/>
    </location>
</feature>
<protein>
    <recommendedName>
        <fullName evidence="5">Zeta toxin domain-containing protein</fullName>
    </recommendedName>
</protein>
<feature type="domain" description="Zeta toxin" evidence="5">
    <location>
        <begin position="315"/>
        <end position="397"/>
    </location>
</feature>
<dbReference type="EMBL" id="RCHU01001022">
    <property type="protein sequence ID" value="TKR83758.1"/>
    <property type="molecule type" value="Genomic_DNA"/>
</dbReference>